<dbReference type="SUPFAM" id="SSF55729">
    <property type="entry name" value="Acyl-CoA N-acyltransferases (Nat)"/>
    <property type="match status" value="1"/>
</dbReference>
<evidence type="ECO:0000256" key="1">
    <source>
        <dbReference type="ARBA" id="ARBA00022654"/>
    </source>
</evidence>
<dbReference type="GO" id="GO:0009372">
    <property type="term" value="P:quorum sensing"/>
    <property type="evidence" value="ECO:0007669"/>
    <property type="project" value="UniProtKB-UniRule"/>
</dbReference>
<evidence type="ECO:0000256" key="2">
    <source>
        <dbReference type="ARBA" id="ARBA00022679"/>
    </source>
</evidence>
<gene>
    <name evidence="7" type="ORF">FHS74_002414</name>
</gene>
<evidence type="ECO:0000313" key="7">
    <source>
        <dbReference type="EMBL" id="MBB6251854.1"/>
    </source>
</evidence>
<dbReference type="PROSITE" id="PS51187">
    <property type="entry name" value="AUTOINDUCER_SYNTH_2"/>
    <property type="match status" value="1"/>
</dbReference>
<dbReference type="InterPro" id="IPR001690">
    <property type="entry name" value="Autoind_synthase"/>
</dbReference>
<dbReference type="Gene3D" id="3.40.630.30">
    <property type="match status" value="1"/>
</dbReference>
<evidence type="ECO:0000256" key="3">
    <source>
        <dbReference type="ARBA" id="ARBA00022691"/>
    </source>
</evidence>
<dbReference type="AlphaFoldDB" id="A0A7X0AXC2"/>
<dbReference type="EC" id="2.3.1.184" evidence="6"/>
<evidence type="ECO:0000256" key="4">
    <source>
        <dbReference type="ARBA" id="ARBA00022929"/>
    </source>
</evidence>
<dbReference type="Pfam" id="PF00765">
    <property type="entry name" value="Autoind_synth"/>
    <property type="match status" value="1"/>
</dbReference>
<evidence type="ECO:0000313" key="8">
    <source>
        <dbReference type="Proteomes" id="UP000539175"/>
    </source>
</evidence>
<dbReference type="InterPro" id="IPR016181">
    <property type="entry name" value="Acyl_CoA_acyltransferase"/>
</dbReference>
<keyword evidence="3 6" id="KW-0949">S-adenosyl-L-methionine</keyword>
<keyword evidence="4 5" id="KW-0071">Autoinducer synthesis</keyword>
<keyword evidence="8" id="KW-1185">Reference proteome</keyword>
<sequence length="205" mass="22693">MTSLRVVSFLGPESPELLAQAWRLRHRVFREGLGWDVASVDLLEFDGFDRKAWHCAALQGGRMVGYWRALPTTEPYLLERDFPMLLGDRPAPRSRDVWEISRFVICPDVANRRDVGKVLVQAIGAFGLARDARRLIAVVEPAFGRFVRLCGLPVVEETAPIHVGQGHKGDIHAIIIALDMPAYAARRPTPTPLPATTAGADHRAA</sequence>
<keyword evidence="2 6" id="KW-0808">Transferase</keyword>
<organism evidence="7 8">
    <name type="scientific">Nitrospirillum iridis</name>
    <dbReference type="NCBI Taxonomy" id="765888"/>
    <lineage>
        <taxon>Bacteria</taxon>
        <taxon>Pseudomonadati</taxon>
        <taxon>Pseudomonadota</taxon>
        <taxon>Alphaproteobacteria</taxon>
        <taxon>Rhodospirillales</taxon>
        <taxon>Azospirillaceae</taxon>
        <taxon>Nitrospirillum</taxon>
    </lineage>
</organism>
<dbReference type="GO" id="GO:0007165">
    <property type="term" value="P:signal transduction"/>
    <property type="evidence" value="ECO:0007669"/>
    <property type="project" value="TreeGrafter"/>
</dbReference>
<accession>A0A7X0AXC2</accession>
<comment type="catalytic activity">
    <reaction evidence="6">
        <text>a fatty acyl-[ACP] + S-adenosyl-L-methionine = an N-acyl-L-homoserine lactone + S-methyl-5'-thioadenosine + holo-[ACP] + H(+)</text>
        <dbReference type="Rhea" id="RHEA:10096"/>
        <dbReference type="Rhea" id="RHEA-COMP:9685"/>
        <dbReference type="Rhea" id="RHEA-COMP:14125"/>
        <dbReference type="ChEBI" id="CHEBI:15378"/>
        <dbReference type="ChEBI" id="CHEBI:17509"/>
        <dbReference type="ChEBI" id="CHEBI:55474"/>
        <dbReference type="ChEBI" id="CHEBI:59789"/>
        <dbReference type="ChEBI" id="CHEBI:64479"/>
        <dbReference type="ChEBI" id="CHEBI:138651"/>
        <dbReference type="EC" id="2.3.1.184"/>
    </reaction>
</comment>
<keyword evidence="1 5" id="KW-0673">Quorum sensing</keyword>
<name>A0A7X0AXC2_9PROT</name>
<comment type="caution">
    <text evidence="7">The sequence shown here is derived from an EMBL/GenBank/DDBJ whole genome shotgun (WGS) entry which is preliminary data.</text>
</comment>
<evidence type="ECO:0000256" key="6">
    <source>
        <dbReference type="RuleBase" id="RU361135"/>
    </source>
</evidence>
<dbReference type="RefSeq" id="WP_184800685.1">
    <property type="nucleotide sequence ID" value="NZ_JACIIZ010000006.1"/>
</dbReference>
<keyword evidence="7" id="KW-0012">Acyltransferase</keyword>
<protein>
    <recommendedName>
        <fullName evidence="6">Acyl-homoserine-lactone synthase</fullName>
        <ecNumber evidence="6">2.3.1.184</ecNumber>
    </recommendedName>
    <alternativeName>
        <fullName evidence="6">Autoinducer synthesis protein</fullName>
    </alternativeName>
</protein>
<reference evidence="7 8" key="1">
    <citation type="submission" date="2020-08" db="EMBL/GenBank/DDBJ databases">
        <title>Genomic Encyclopedia of Type Strains, Phase IV (KMG-IV): sequencing the most valuable type-strain genomes for metagenomic binning, comparative biology and taxonomic classification.</title>
        <authorList>
            <person name="Goeker M."/>
        </authorList>
    </citation>
    <scope>NUCLEOTIDE SEQUENCE [LARGE SCALE GENOMIC DNA]</scope>
    <source>
        <strain evidence="7 8">DSM 22198</strain>
    </source>
</reference>
<dbReference type="EMBL" id="JACIIZ010000006">
    <property type="protein sequence ID" value="MBB6251854.1"/>
    <property type="molecule type" value="Genomic_DNA"/>
</dbReference>
<evidence type="ECO:0000256" key="5">
    <source>
        <dbReference type="PROSITE-ProRule" id="PRU00533"/>
    </source>
</evidence>
<dbReference type="PANTHER" id="PTHR39322:SF1">
    <property type="entry name" value="ISOVALERYL-HOMOSERINE LACTONE SYNTHASE"/>
    <property type="match status" value="1"/>
</dbReference>
<proteinExistence type="inferred from homology"/>
<dbReference type="PANTHER" id="PTHR39322">
    <property type="entry name" value="ACYL-HOMOSERINE-LACTONE SYNTHASE"/>
    <property type="match status" value="1"/>
</dbReference>
<comment type="similarity">
    <text evidence="5 6">Belongs to the autoinducer synthase family.</text>
</comment>
<dbReference type="PRINTS" id="PR01549">
    <property type="entry name" value="AUTOINDCRSYN"/>
</dbReference>
<dbReference type="Proteomes" id="UP000539175">
    <property type="component" value="Unassembled WGS sequence"/>
</dbReference>
<dbReference type="GO" id="GO:0061579">
    <property type="term" value="F:N-acyl homoserine lactone synthase activity"/>
    <property type="evidence" value="ECO:0007669"/>
    <property type="project" value="UniProtKB-UniRule"/>
</dbReference>